<protein>
    <recommendedName>
        <fullName evidence="2 8">Aminomethyltransferase</fullName>
        <ecNumber evidence="2 8">2.1.2.10</ecNumber>
    </recommendedName>
    <alternativeName>
        <fullName evidence="5 8">Glycine cleavage system T protein</fullName>
    </alternativeName>
</protein>
<evidence type="ECO:0000256" key="2">
    <source>
        <dbReference type="ARBA" id="ARBA00012616"/>
    </source>
</evidence>
<dbReference type="Gene3D" id="3.30.70.1400">
    <property type="entry name" value="Aminomethyltransferase beta-barrel domains"/>
    <property type="match status" value="1"/>
</dbReference>
<dbReference type="Gene3D" id="2.40.30.110">
    <property type="entry name" value="Aminomethyltransferase beta-barrel domains"/>
    <property type="match status" value="1"/>
</dbReference>
<dbReference type="FunCoup" id="A0A448YG24">
    <property type="interactions" value="1259"/>
</dbReference>
<evidence type="ECO:0000256" key="8">
    <source>
        <dbReference type="RuleBase" id="RU003981"/>
    </source>
</evidence>
<dbReference type="InterPro" id="IPR029043">
    <property type="entry name" value="GcvT/YgfZ_C"/>
</dbReference>
<evidence type="ECO:0000256" key="4">
    <source>
        <dbReference type="ARBA" id="ARBA00022679"/>
    </source>
</evidence>
<keyword evidence="8" id="KW-0496">Mitochondrion</keyword>
<reference evidence="11 12" key="1">
    <citation type="submission" date="2018-12" db="EMBL/GenBank/DDBJ databases">
        <authorList>
            <person name="Tiukova I."/>
            <person name="Dainat J."/>
        </authorList>
    </citation>
    <scope>NUCLEOTIDE SEQUENCE [LARGE SCALE GENOMIC DNA]</scope>
</reference>
<keyword evidence="8" id="KW-0809">Transit peptide</keyword>
<dbReference type="Pfam" id="PF08669">
    <property type="entry name" value="GCV_T_C"/>
    <property type="match status" value="1"/>
</dbReference>
<evidence type="ECO:0000313" key="11">
    <source>
        <dbReference type="EMBL" id="VEU19883.1"/>
    </source>
</evidence>
<keyword evidence="12" id="KW-1185">Reference proteome</keyword>
<accession>A0A448YG24</accession>
<evidence type="ECO:0000313" key="12">
    <source>
        <dbReference type="Proteomes" id="UP000290900"/>
    </source>
</evidence>
<keyword evidence="3 8" id="KW-0032">Aminotransferase</keyword>
<evidence type="ECO:0000256" key="6">
    <source>
        <dbReference type="ARBA" id="ARBA00047665"/>
    </source>
</evidence>
<dbReference type="Proteomes" id="UP000290900">
    <property type="component" value="Unassembled WGS sequence"/>
</dbReference>
<evidence type="ECO:0000256" key="3">
    <source>
        <dbReference type="ARBA" id="ARBA00022576"/>
    </source>
</evidence>
<evidence type="ECO:0000259" key="9">
    <source>
        <dbReference type="Pfam" id="PF01571"/>
    </source>
</evidence>
<dbReference type="Pfam" id="PF01571">
    <property type="entry name" value="GCV_T"/>
    <property type="match status" value="1"/>
</dbReference>
<dbReference type="InParanoid" id="A0A448YG24"/>
<dbReference type="SUPFAM" id="SSF103025">
    <property type="entry name" value="Folate-binding domain"/>
    <property type="match status" value="1"/>
</dbReference>
<dbReference type="OrthoDB" id="10263536at2759"/>
<comment type="function">
    <text evidence="8">The glycine cleavage system catalyzes the degradation of glycine.</text>
</comment>
<comment type="catalytic activity">
    <reaction evidence="6 8">
        <text>N(6)-[(R)-S(8)-aminomethyldihydrolipoyl]-L-lysyl-[protein] + (6S)-5,6,7,8-tetrahydrofolate = N(6)-[(R)-dihydrolipoyl]-L-lysyl-[protein] + (6R)-5,10-methylene-5,6,7,8-tetrahydrofolate + NH4(+)</text>
        <dbReference type="Rhea" id="RHEA:16945"/>
        <dbReference type="Rhea" id="RHEA-COMP:10475"/>
        <dbReference type="Rhea" id="RHEA-COMP:10492"/>
        <dbReference type="ChEBI" id="CHEBI:15636"/>
        <dbReference type="ChEBI" id="CHEBI:28938"/>
        <dbReference type="ChEBI" id="CHEBI:57453"/>
        <dbReference type="ChEBI" id="CHEBI:83100"/>
        <dbReference type="ChEBI" id="CHEBI:83143"/>
        <dbReference type="EC" id="2.1.2.10"/>
    </reaction>
</comment>
<dbReference type="GO" id="GO:0005960">
    <property type="term" value="C:glycine cleavage complex"/>
    <property type="evidence" value="ECO:0007669"/>
    <property type="project" value="InterPro"/>
</dbReference>
<gene>
    <name evidence="11" type="ORF">BRENAR_LOCUS619</name>
</gene>
<dbReference type="PIRSF" id="PIRSF006487">
    <property type="entry name" value="GcvT"/>
    <property type="match status" value="1"/>
</dbReference>
<feature type="binding site" evidence="7">
    <location>
        <position position="228"/>
    </location>
    <ligand>
        <name>substrate</name>
    </ligand>
</feature>
<keyword evidence="4 8" id="KW-0808">Transferase</keyword>
<dbReference type="EC" id="2.1.2.10" evidence="2 8"/>
<feature type="domain" description="Aminomethyltransferase C-terminal" evidence="10">
    <location>
        <begin position="319"/>
        <end position="397"/>
    </location>
</feature>
<comment type="subcellular location">
    <subcellularLocation>
        <location evidence="8">Mitochondrion</location>
    </subcellularLocation>
</comment>
<evidence type="ECO:0000256" key="7">
    <source>
        <dbReference type="PIRSR" id="PIRSR006487-1"/>
    </source>
</evidence>
<dbReference type="PANTHER" id="PTHR43757:SF2">
    <property type="entry name" value="AMINOMETHYLTRANSFERASE, MITOCHONDRIAL"/>
    <property type="match status" value="1"/>
</dbReference>
<comment type="subunit">
    <text evidence="8">The glycine cleavage system is composed of four proteins: P, T, L and H.</text>
</comment>
<evidence type="ECO:0000256" key="1">
    <source>
        <dbReference type="ARBA" id="ARBA00008609"/>
    </source>
</evidence>
<name>A0A448YG24_BRENA</name>
<dbReference type="NCBIfam" id="NF001567">
    <property type="entry name" value="PRK00389.1"/>
    <property type="match status" value="1"/>
</dbReference>
<feature type="domain" description="GCVT N-terminal" evidence="9">
    <location>
        <begin position="31"/>
        <end position="291"/>
    </location>
</feature>
<dbReference type="Gene3D" id="4.10.1250.10">
    <property type="entry name" value="Aminomethyltransferase fragment"/>
    <property type="match status" value="1"/>
</dbReference>
<dbReference type="InterPro" id="IPR028896">
    <property type="entry name" value="GcvT/YgfZ/DmdA"/>
</dbReference>
<dbReference type="AlphaFoldDB" id="A0A448YG24"/>
<dbReference type="STRING" id="13370.A0A448YG24"/>
<proteinExistence type="inferred from homology"/>
<dbReference type="GO" id="GO:0008483">
    <property type="term" value="F:transaminase activity"/>
    <property type="evidence" value="ECO:0007669"/>
    <property type="project" value="UniProtKB-KW"/>
</dbReference>
<dbReference type="NCBIfam" id="TIGR00528">
    <property type="entry name" value="gcvT"/>
    <property type="match status" value="1"/>
</dbReference>
<dbReference type="InterPro" id="IPR006222">
    <property type="entry name" value="GCVT_N"/>
</dbReference>
<evidence type="ECO:0000259" key="10">
    <source>
        <dbReference type="Pfam" id="PF08669"/>
    </source>
</evidence>
<evidence type="ECO:0000256" key="5">
    <source>
        <dbReference type="ARBA" id="ARBA00031395"/>
    </source>
</evidence>
<dbReference type="FunFam" id="3.30.70.1400:FF:000001">
    <property type="entry name" value="Aminomethyltransferase"/>
    <property type="match status" value="1"/>
</dbReference>
<dbReference type="GO" id="GO:0004047">
    <property type="term" value="F:aminomethyltransferase activity"/>
    <property type="evidence" value="ECO:0007669"/>
    <property type="project" value="UniProtKB-EC"/>
</dbReference>
<sequence>MLSTRSVASSPIRLLRAYSTEATQELLKTPLYNEHIRLGAKMVPFAGYSMPVLYDGFSHIESHKWTRANCGVFDVSHMLQHRIVGTKATEFLQKLCPTDFAALDNFQFSLSVLLNHNGGIVDDCIVTKHADDAFYMVTNAACRSKDIQFIDSELEKFEGKSDVKHDTFEGVLLAIQGPKAQDVVTKFTNSSLKDLYFGNSRFIDLKGFGTDEKFHVARSGYTGEDGFEISIPNGKVGVEFFNALMEQPDVKPIGLAARDSLRLEAGMCLYGNELNDDTTPIDGSLNWLVSKSRRNPEATFNGAAKILSQIANPKSVHAKRVGITSKGPSPRHGNKIFSVEDSSKQIGEITSGSFGPSVGFNVAQAYIQKPFHKKGTEILVEIRGRLRKATVSKMPFIEPGYYRGE</sequence>
<dbReference type="GO" id="GO:0005739">
    <property type="term" value="C:mitochondrion"/>
    <property type="evidence" value="ECO:0007669"/>
    <property type="project" value="UniProtKB-SubCell"/>
</dbReference>
<dbReference type="InterPro" id="IPR027266">
    <property type="entry name" value="TrmE/GcvT-like"/>
</dbReference>
<dbReference type="InterPro" id="IPR013977">
    <property type="entry name" value="GcvT_C"/>
</dbReference>
<dbReference type="SUPFAM" id="SSF101790">
    <property type="entry name" value="Aminomethyltransferase beta-barrel domain"/>
    <property type="match status" value="1"/>
</dbReference>
<organism evidence="11 12">
    <name type="scientific">Brettanomyces naardenensis</name>
    <name type="common">Yeast</name>
    <dbReference type="NCBI Taxonomy" id="13370"/>
    <lineage>
        <taxon>Eukaryota</taxon>
        <taxon>Fungi</taxon>
        <taxon>Dikarya</taxon>
        <taxon>Ascomycota</taxon>
        <taxon>Saccharomycotina</taxon>
        <taxon>Pichiomycetes</taxon>
        <taxon>Pichiales</taxon>
        <taxon>Pichiaceae</taxon>
        <taxon>Brettanomyces</taxon>
    </lineage>
</organism>
<dbReference type="PANTHER" id="PTHR43757">
    <property type="entry name" value="AMINOMETHYLTRANSFERASE"/>
    <property type="match status" value="1"/>
</dbReference>
<dbReference type="GO" id="GO:0006546">
    <property type="term" value="P:glycine catabolic process"/>
    <property type="evidence" value="ECO:0007669"/>
    <property type="project" value="InterPro"/>
</dbReference>
<comment type="similarity">
    <text evidence="1 8">Belongs to the GcvT family.</text>
</comment>
<dbReference type="InterPro" id="IPR006223">
    <property type="entry name" value="GcvT"/>
</dbReference>
<dbReference type="Gene3D" id="3.30.1360.120">
    <property type="entry name" value="Probable tRNA modification gtpase trme, domain 1"/>
    <property type="match status" value="1"/>
</dbReference>
<dbReference type="EMBL" id="CAACVR010000001">
    <property type="protein sequence ID" value="VEU19883.1"/>
    <property type="molecule type" value="Genomic_DNA"/>
</dbReference>